<dbReference type="STRING" id="157652.A0A371I8M7"/>
<dbReference type="PANTHER" id="PTHR14859">
    <property type="entry name" value="CALCOFLUOR WHITE HYPERSENSITIVE PROTEIN PRECURSOR"/>
    <property type="match status" value="1"/>
</dbReference>
<sequence>MISPKQDPLLSHTHFSTMFKLLNKNLRRLLRRLRWPIRRRSKSKVVVISKPAKKDPNAQAEASTNFSATVHPNAQLSTPKSIRVATFNAALFSMAPALPKAPSAFEDQNGVVASNLNSRSKSANERPRSILKQSQPQSQSVNRVDDNAGSRQQARFAKSKMRVSINLPDNEISLLRSRQSSFSEHDKEGWKPSWGSGVHASNRTVVEVLKEVDADVLGLQDVKAEEENGMKPLSDLAAALGMNYVFAESWAPEYGNAVLSKWPIKRWNSHQIFDHTDFRNVLKTTIDVPEAGELNFYCTHLDHLDENWRMKQINAIIQSSDEPHILAGGLNSLDESDYSQERWTDIVKYYEEMGKPTPKVEVMKYLKSKDYTDAKDYAGECESVVMIAKGQSVQGTCKYGTRVDYVLSSSNSPYKFVPGSYLVLSSKGTSDHHIVKVDVVKANNNAEENVTKNPQQPRQRVVRITQSAPSKGIWKTHT</sequence>
<dbReference type="Pfam" id="PF03372">
    <property type="entry name" value="Exo_endo_phos"/>
    <property type="match status" value="1"/>
</dbReference>
<dbReference type="EMBL" id="QJKJ01000644">
    <property type="protein sequence ID" value="RDY11403.1"/>
    <property type="molecule type" value="Genomic_DNA"/>
</dbReference>
<dbReference type="AlphaFoldDB" id="A0A371I8M7"/>
<dbReference type="InterPro" id="IPR005135">
    <property type="entry name" value="Endo/exonuclease/phosphatase"/>
</dbReference>
<evidence type="ECO:0000259" key="2">
    <source>
        <dbReference type="Pfam" id="PF03372"/>
    </source>
</evidence>
<feature type="non-terminal residue" evidence="3">
    <location>
        <position position="1"/>
    </location>
</feature>
<accession>A0A371I8M7</accession>
<feature type="domain" description="Endonuclease/exonuclease/phosphatase" evidence="2">
    <location>
        <begin position="193"/>
        <end position="432"/>
    </location>
</feature>
<keyword evidence="4" id="KW-1185">Reference proteome</keyword>
<evidence type="ECO:0000313" key="3">
    <source>
        <dbReference type="EMBL" id="RDY11403.1"/>
    </source>
</evidence>
<dbReference type="OrthoDB" id="200415at2759"/>
<gene>
    <name evidence="3" type="ORF">CR513_03942</name>
</gene>
<dbReference type="InterPro" id="IPR036691">
    <property type="entry name" value="Endo/exonu/phosph_ase_sf"/>
</dbReference>
<evidence type="ECO:0000313" key="4">
    <source>
        <dbReference type="Proteomes" id="UP000257109"/>
    </source>
</evidence>
<comment type="caution">
    <text evidence="3">The sequence shown here is derived from an EMBL/GenBank/DDBJ whole genome shotgun (WGS) entry which is preliminary data.</text>
</comment>
<dbReference type="Gene3D" id="3.60.10.10">
    <property type="entry name" value="Endonuclease/exonuclease/phosphatase"/>
    <property type="match status" value="1"/>
</dbReference>
<dbReference type="SUPFAM" id="SSF56219">
    <property type="entry name" value="DNase I-like"/>
    <property type="match status" value="1"/>
</dbReference>
<dbReference type="GO" id="GO:0016020">
    <property type="term" value="C:membrane"/>
    <property type="evidence" value="ECO:0007669"/>
    <property type="project" value="GOC"/>
</dbReference>
<feature type="region of interest" description="Disordered" evidence="1">
    <location>
        <begin position="117"/>
        <end position="159"/>
    </location>
</feature>
<dbReference type="GO" id="GO:0005783">
    <property type="term" value="C:endoplasmic reticulum"/>
    <property type="evidence" value="ECO:0007669"/>
    <property type="project" value="TreeGrafter"/>
</dbReference>
<dbReference type="PANTHER" id="PTHR14859:SF0">
    <property type="entry name" value="ENDONUCLEASE_EXONUCLEASE_PHOSPHATASE FAMILY PROTEIN, EXPRESSED"/>
    <property type="match status" value="1"/>
</dbReference>
<organism evidence="3 4">
    <name type="scientific">Mucuna pruriens</name>
    <name type="common">Velvet bean</name>
    <name type="synonym">Dolichos pruriens</name>
    <dbReference type="NCBI Taxonomy" id="157652"/>
    <lineage>
        <taxon>Eukaryota</taxon>
        <taxon>Viridiplantae</taxon>
        <taxon>Streptophyta</taxon>
        <taxon>Embryophyta</taxon>
        <taxon>Tracheophyta</taxon>
        <taxon>Spermatophyta</taxon>
        <taxon>Magnoliopsida</taxon>
        <taxon>eudicotyledons</taxon>
        <taxon>Gunneridae</taxon>
        <taxon>Pentapetalae</taxon>
        <taxon>rosids</taxon>
        <taxon>fabids</taxon>
        <taxon>Fabales</taxon>
        <taxon>Fabaceae</taxon>
        <taxon>Papilionoideae</taxon>
        <taxon>50 kb inversion clade</taxon>
        <taxon>NPAAA clade</taxon>
        <taxon>indigoferoid/millettioid clade</taxon>
        <taxon>Phaseoleae</taxon>
        <taxon>Mucuna</taxon>
    </lineage>
</organism>
<protein>
    <recommendedName>
        <fullName evidence="2">Endonuclease/exonuclease/phosphatase domain-containing protein</fullName>
    </recommendedName>
</protein>
<reference evidence="3" key="1">
    <citation type="submission" date="2018-05" db="EMBL/GenBank/DDBJ databases">
        <title>Draft genome of Mucuna pruriens seed.</title>
        <authorList>
            <person name="Nnadi N.E."/>
            <person name="Vos R."/>
            <person name="Hasami M.H."/>
            <person name="Devisetty U.K."/>
            <person name="Aguiy J.C."/>
        </authorList>
    </citation>
    <scope>NUCLEOTIDE SEQUENCE [LARGE SCALE GENOMIC DNA]</scope>
    <source>
        <strain evidence="3">JCA_2017</strain>
    </source>
</reference>
<dbReference type="InterPro" id="IPR051916">
    <property type="entry name" value="GPI-anchor_lipid_remodeler"/>
</dbReference>
<dbReference type="GO" id="GO:0003824">
    <property type="term" value="F:catalytic activity"/>
    <property type="evidence" value="ECO:0007669"/>
    <property type="project" value="InterPro"/>
</dbReference>
<dbReference type="Proteomes" id="UP000257109">
    <property type="component" value="Unassembled WGS sequence"/>
</dbReference>
<dbReference type="GO" id="GO:0006506">
    <property type="term" value="P:GPI anchor biosynthetic process"/>
    <property type="evidence" value="ECO:0007669"/>
    <property type="project" value="TreeGrafter"/>
</dbReference>
<proteinExistence type="predicted"/>
<feature type="compositionally biased region" description="Polar residues" evidence="1">
    <location>
        <begin position="131"/>
        <end position="142"/>
    </location>
</feature>
<evidence type="ECO:0000256" key="1">
    <source>
        <dbReference type="SAM" id="MobiDB-lite"/>
    </source>
</evidence>
<dbReference type="FunFam" id="3.60.10.10:FF:000045">
    <property type="entry name" value="Endonuclease/exonuclease/phosphatase family protein"/>
    <property type="match status" value="1"/>
</dbReference>
<name>A0A371I8M7_MUCPR</name>